<evidence type="ECO:0000259" key="3">
    <source>
        <dbReference type="Pfam" id="PF01734"/>
    </source>
</evidence>
<dbReference type="PANTHER" id="PTHR10728:SF40">
    <property type="entry name" value="PATATIN FAMILY PROTEIN"/>
    <property type="match status" value="1"/>
</dbReference>
<dbReference type="GO" id="GO:0005829">
    <property type="term" value="C:cytosol"/>
    <property type="evidence" value="ECO:0007669"/>
    <property type="project" value="TreeGrafter"/>
</dbReference>
<feature type="region of interest" description="Disordered" evidence="2">
    <location>
        <begin position="1"/>
        <end position="23"/>
    </location>
</feature>
<dbReference type="Pfam" id="PF01734">
    <property type="entry name" value="Patatin"/>
    <property type="match status" value="1"/>
</dbReference>
<comment type="caution">
    <text evidence="4">The sequence shown here is derived from an EMBL/GenBank/DDBJ whole genome shotgun (WGS) entry which is preliminary data.</text>
</comment>
<accession>A0A7W6UGB3</accession>
<evidence type="ECO:0000313" key="5">
    <source>
        <dbReference type="Proteomes" id="UP000533724"/>
    </source>
</evidence>
<dbReference type="SUPFAM" id="SSF52151">
    <property type="entry name" value="FabD/lysophospholipase-like"/>
    <property type="match status" value="1"/>
</dbReference>
<dbReference type="PANTHER" id="PTHR10728">
    <property type="entry name" value="CYTOSOLIC PHOSPHOLIPASE A2"/>
    <property type="match status" value="1"/>
</dbReference>
<name>A0A7W6UGB3_9HYPH</name>
<dbReference type="AlphaFoldDB" id="A0A7W6UGB3"/>
<evidence type="ECO:0000256" key="1">
    <source>
        <dbReference type="ARBA" id="ARBA00023098"/>
    </source>
</evidence>
<evidence type="ECO:0000256" key="2">
    <source>
        <dbReference type="SAM" id="MobiDB-lite"/>
    </source>
</evidence>
<gene>
    <name evidence="4" type="ORF">GGE15_000732</name>
</gene>
<feature type="domain" description="PNPLA" evidence="3">
    <location>
        <begin position="30"/>
        <end position="92"/>
    </location>
</feature>
<dbReference type="GO" id="GO:0046475">
    <property type="term" value="P:glycerophospholipid catabolic process"/>
    <property type="evidence" value="ECO:0007669"/>
    <property type="project" value="TreeGrafter"/>
</dbReference>
<proteinExistence type="predicted"/>
<keyword evidence="1" id="KW-0443">Lipid metabolism</keyword>
<dbReference type="Gene3D" id="3.40.1090.10">
    <property type="entry name" value="Cytosolic phospholipase A2 catalytic domain"/>
    <property type="match status" value="1"/>
</dbReference>
<dbReference type="EMBL" id="JACIHI010000001">
    <property type="protein sequence ID" value="MBB4437501.1"/>
    <property type="molecule type" value="Genomic_DNA"/>
</dbReference>
<dbReference type="Proteomes" id="UP000533724">
    <property type="component" value="Unassembled WGS sequence"/>
</dbReference>
<dbReference type="InterPro" id="IPR016035">
    <property type="entry name" value="Acyl_Trfase/lysoPLipase"/>
</dbReference>
<reference evidence="4 5" key="1">
    <citation type="submission" date="2020-08" db="EMBL/GenBank/DDBJ databases">
        <title>Genomic Encyclopedia of Type Strains, Phase IV (KMG-V): Genome sequencing to study the core and pangenomes of soil and plant-associated prokaryotes.</title>
        <authorList>
            <person name="Whitman W."/>
        </authorList>
    </citation>
    <scope>NUCLEOTIDE SEQUENCE [LARGE SCALE GENOMIC DNA]</scope>
    <source>
        <strain evidence="4 5">SEMIA 414</strain>
    </source>
</reference>
<sequence>MSEDDQPVENTVLSGPGEPEKPAERYQLGLCLSGGGYRAMLFHAGSLARLNEAGLLAKLDMISSVSGGSIASGLLAYVWPRLIFENEVAVNFKTEYLNRILAFSQVFADGSEADGASKFQLQYCL</sequence>
<organism evidence="4 5">
    <name type="scientific">Rhizobium esperanzae</name>
    <dbReference type="NCBI Taxonomy" id="1967781"/>
    <lineage>
        <taxon>Bacteria</taxon>
        <taxon>Pseudomonadati</taxon>
        <taxon>Pseudomonadota</taxon>
        <taxon>Alphaproteobacteria</taxon>
        <taxon>Hyphomicrobiales</taxon>
        <taxon>Rhizobiaceae</taxon>
        <taxon>Rhizobium/Agrobacterium group</taxon>
        <taxon>Rhizobium</taxon>
    </lineage>
</organism>
<dbReference type="GO" id="GO:0004623">
    <property type="term" value="F:phospholipase A2 activity"/>
    <property type="evidence" value="ECO:0007669"/>
    <property type="project" value="TreeGrafter"/>
</dbReference>
<protein>
    <submittedName>
        <fullName evidence="4">Putative acylesterase/phospholipase RssA</fullName>
    </submittedName>
</protein>
<dbReference type="InterPro" id="IPR002641">
    <property type="entry name" value="PNPLA_dom"/>
</dbReference>
<evidence type="ECO:0000313" key="4">
    <source>
        <dbReference type="EMBL" id="MBB4437501.1"/>
    </source>
</evidence>